<organism evidence="1 2">
    <name type="scientific">candidate division WS6 bacterium GW2011_GWE1_34_7</name>
    <dbReference type="NCBI Taxonomy" id="1619093"/>
    <lineage>
        <taxon>Bacteria</taxon>
        <taxon>Candidatus Dojkabacteria</taxon>
    </lineage>
</organism>
<dbReference type="EMBL" id="LBPV01000039">
    <property type="protein sequence ID" value="KKP64810.1"/>
    <property type="molecule type" value="Genomic_DNA"/>
</dbReference>
<protein>
    <submittedName>
        <fullName evidence="1">Bacteriophage large tail fiber protein</fullName>
    </submittedName>
</protein>
<evidence type="ECO:0000313" key="2">
    <source>
        <dbReference type="Proteomes" id="UP000033866"/>
    </source>
</evidence>
<name>A0A0G0DP41_9BACT</name>
<reference evidence="1 2" key="1">
    <citation type="journal article" date="2015" name="Nature">
        <title>rRNA introns, odd ribosomes, and small enigmatic genomes across a large radiation of phyla.</title>
        <authorList>
            <person name="Brown C.T."/>
            <person name="Hug L.A."/>
            <person name="Thomas B.C."/>
            <person name="Sharon I."/>
            <person name="Castelle C.J."/>
            <person name="Singh A."/>
            <person name="Wilkins M.J."/>
            <person name="Williams K.H."/>
            <person name="Banfield J.F."/>
        </authorList>
    </citation>
    <scope>NUCLEOTIDE SEQUENCE [LARGE SCALE GENOMIC DNA]</scope>
</reference>
<gene>
    <name evidence="1" type="ORF">UR61_C0039G0007</name>
</gene>
<proteinExistence type="predicted"/>
<comment type="caution">
    <text evidence="1">The sequence shown here is derived from an EMBL/GenBank/DDBJ whole genome shotgun (WGS) entry which is preliminary data.</text>
</comment>
<dbReference type="AlphaFoldDB" id="A0A0G0DP41"/>
<dbReference type="Proteomes" id="UP000033866">
    <property type="component" value="Unassembled WGS sequence"/>
</dbReference>
<evidence type="ECO:0000313" key="1">
    <source>
        <dbReference type="EMBL" id="KKP64810.1"/>
    </source>
</evidence>
<sequence>MSKSNLPLTLTGEKIEYNRLYDLTGTLGRNMTTTGEYEFTSLSSETTYSTVTSGEYNVFLQLQTVLAPYGIVDIDFNPLVDHLVVDASDTIKGHVELATPTETTTGTDNTRAVTPLGLKSATNLLIPLTQKGAASGVATLLSNGDLAQKYHVTGTYTGDGTATRDIVLGFTPSIAIVFKASGDPFVDGYSTAETYYGGVAITGFNHSALSIITNGIQVKYVSGSIMSNDSGQLMGYLAFR</sequence>
<accession>A0A0G0DP41</accession>